<protein>
    <submittedName>
        <fullName evidence="1">GrxC</fullName>
    </submittedName>
</protein>
<name>A0A384ZSE2_9CAUD</name>
<keyword evidence="2" id="KW-1185">Reference proteome</keyword>
<accession>A0A384ZSE2</accession>
<dbReference type="EMBL" id="MH375644">
    <property type="protein sequence ID" value="AXC34563.1"/>
    <property type="molecule type" value="Genomic_DNA"/>
</dbReference>
<dbReference type="KEGG" id="vg:55608641"/>
<reference evidence="1 2" key="1">
    <citation type="submission" date="2018-05" db="EMBL/GenBank/DDBJ databases">
        <title>The genome of Vibrio coralliilyticus phage YC.</title>
        <authorList>
            <person name="Benler S."/>
        </authorList>
    </citation>
    <scope>NUCLEOTIDE SEQUENCE [LARGE SCALE GENOMIC DNA]</scope>
</reference>
<dbReference type="Proteomes" id="UP000260311">
    <property type="component" value="Segment"/>
</dbReference>
<sequence>MPNQPVTELKEEGVIPKIDGMLIEYGHPRYNQILSNVRAQMGATVVRGSECLIYCTDVKMLAVEHEEYYTVIFQREVERHDEGCVFQTTVKAKVVYKEWVVHEDVSQPPVIKSSFEADGEFEVLKQENIGPIPEKPTVKTIISKRHELILD</sequence>
<organism evidence="1 2">
    <name type="scientific">Vibrio phage YC</name>
    <dbReference type="NCBI Taxonomy" id="2267403"/>
    <lineage>
        <taxon>Viruses</taxon>
        <taxon>Duplodnaviria</taxon>
        <taxon>Heunggongvirae</taxon>
        <taxon>Uroviricota</taxon>
        <taxon>Caudoviricetes</taxon>
        <taxon>Pantevenvirales</taxon>
        <taxon>Ackermannviridae</taxon>
        <taxon>Campanilevirus</taxon>
        <taxon>Campanilevirus YC</taxon>
    </lineage>
</organism>
<evidence type="ECO:0000313" key="1">
    <source>
        <dbReference type="EMBL" id="AXC34563.1"/>
    </source>
</evidence>
<proteinExistence type="predicted"/>
<evidence type="ECO:0000313" key="2">
    <source>
        <dbReference type="Proteomes" id="UP000260311"/>
    </source>
</evidence>
<dbReference type="GeneID" id="55608641"/>
<dbReference type="RefSeq" id="YP_009838409.1">
    <property type="nucleotide sequence ID" value="NC_048709.1"/>
</dbReference>